<evidence type="ECO:0000256" key="2">
    <source>
        <dbReference type="ARBA" id="ARBA00022692"/>
    </source>
</evidence>
<evidence type="ECO:0000256" key="6">
    <source>
        <dbReference type="SAM" id="MobiDB-lite"/>
    </source>
</evidence>
<reference evidence="8" key="2">
    <citation type="submission" date="2025-08" db="UniProtKB">
        <authorList>
            <consortium name="Ensembl"/>
        </authorList>
    </citation>
    <scope>IDENTIFICATION</scope>
</reference>
<evidence type="ECO:0000256" key="5">
    <source>
        <dbReference type="ARBA" id="ARBA00023136"/>
    </source>
</evidence>
<dbReference type="PANTHER" id="PTHR13407:SF2">
    <property type="entry name" value="RING FINGER PROTEIN 175"/>
    <property type="match status" value="1"/>
</dbReference>
<keyword evidence="4 7" id="KW-1133">Transmembrane helix</keyword>
<evidence type="ECO:0000256" key="7">
    <source>
        <dbReference type="SAM" id="Phobius"/>
    </source>
</evidence>
<dbReference type="PANTHER" id="PTHR13407">
    <property type="entry name" value="RNF121 PROTEIN"/>
    <property type="match status" value="1"/>
</dbReference>
<evidence type="ECO:0000256" key="4">
    <source>
        <dbReference type="ARBA" id="ARBA00022989"/>
    </source>
</evidence>
<evidence type="ECO:0000256" key="3">
    <source>
        <dbReference type="ARBA" id="ARBA00022723"/>
    </source>
</evidence>
<reference evidence="8" key="1">
    <citation type="submission" date="2019-08" db="EMBL/GenBank/DDBJ databases">
        <title>Three high-quality genomes provides insights into domestication of ducks.</title>
        <authorList>
            <person name="Hou Z.C."/>
            <person name="Zhu F."/>
            <person name="Yin Z.T."/>
            <person name="Zhang F."/>
        </authorList>
    </citation>
    <scope>NUCLEOTIDE SEQUENCE [LARGE SCALE GENOMIC DNA]</scope>
</reference>
<feature type="compositionally biased region" description="Basic and acidic residues" evidence="6">
    <location>
        <begin position="14"/>
        <end position="26"/>
    </location>
</feature>
<sequence>GCARRRARQGAPQERPREGCREGGREDRMHAKYHGHKSMHREIVLVLVATLVVAQILLVQWKQRHCQSYNAISLSERQLFCSCIALWHLFFPQFGVLTSYIIFRANHRPLSGKTLRLLYTGFILIYKLSYAIGVVGYSVKLGLASVMNSSWIDFYYYFIFIAMISGIPTRNVSNNICGVCRQKIFAAINEERITENTYYILSVFHESCIRGWCTAGKKEASPYRSEKVDLKRMLSNPYPFPHKCAFDLDFLNCTLITC</sequence>
<dbReference type="InterPro" id="IPR040176">
    <property type="entry name" value="RNF121/RNF175"/>
</dbReference>
<name>A0A8B9R8C7_ANAPL</name>
<dbReference type="GO" id="GO:0005789">
    <property type="term" value="C:endoplasmic reticulum membrane"/>
    <property type="evidence" value="ECO:0007669"/>
    <property type="project" value="TreeGrafter"/>
</dbReference>
<keyword evidence="3" id="KW-0479">Metal-binding</keyword>
<accession>A0A8B9R8C7</accession>
<keyword evidence="5 7" id="KW-0472">Membrane</keyword>
<organism evidence="8 9">
    <name type="scientific">Anas platyrhynchos</name>
    <name type="common">Mallard</name>
    <name type="synonym">Anas boschas</name>
    <dbReference type="NCBI Taxonomy" id="8839"/>
    <lineage>
        <taxon>Eukaryota</taxon>
        <taxon>Metazoa</taxon>
        <taxon>Chordata</taxon>
        <taxon>Craniata</taxon>
        <taxon>Vertebrata</taxon>
        <taxon>Euteleostomi</taxon>
        <taxon>Archelosauria</taxon>
        <taxon>Archosauria</taxon>
        <taxon>Dinosauria</taxon>
        <taxon>Saurischia</taxon>
        <taxon>Theropoda</taxon>
        <taxon>Coelurosauria</taxon>
        <taxon>Aves</taxon>
        <taxon>Neognathae</taxon>
        <taxon>Galloanserae</taxon>
        <taxon>Anseriformes</taxon>
        <taxon>Anatidae</taxon>
        <taxon>Anatinae</taxon>
        <taxon>Anas</taxon>
    </lineage>
</organism>
<dbReference type="Proteomes" id="UP000694400">
    <property type="component" value="Chromosome 4"/>
</dbReference>
<proteinExistence type="predicted"/>
<dbReference type="Ensembl" id="ENSAPLT00020006456.1">
    <property type="protein sequence ID" value="ENSAPLP00020006000.1"/>
    <property type="gene ID" value="ENSAPLG00020004392.1"/>
</dbReference>
<protein>
    <submittedName>
        <fullName evidence="8">Ring finger protein 175</fullName>
    </submittedName>
</protein>
<keyword evidence="2 7" id="KW-0812">Transmembrane</keyword>
<feature type="transmembrane region" description="Helical" evidence="7">
    <location>
        <begin position="43"/>
        <end position="61"/>
    </location>
</feature>
<reference evidence="8" key="3">
    <citation type="submission" date="2025-09" db="UniProtKB">
        <authorList>
            <consortium name="Ensembl"/>
        </authorList>
    </citation>
    <scope>IDENTIFICATION</scope>
</reference>
<comment type="subcellular location">
    <subcellularLocation>
        <location evidence="1">Membrane</location>
        <topology evidence="1">Multi-pass membrane protein</topology>
    </subcellularLocation>
</comment>
<evidence type="ECO:0000313" key="9">
    <source>
        <dbReference type="Proteomes" id="UP000694400"/>
    </source>
</evidence>
<dbReference type="GO" id="GO:0061630">
    <property type="term" value="F:ubiquitin protein ligase activity"/>
    <property type="evidence" value="ECO:0007669"/>
    <property type="project" value="TreeGrafter"/>
</dbReference>
<feature type="transmembrane region" description="Helical" evidence="7">
    <location>
        <begin position="154"/>
        <end position="173"/>
    </location>
</feature>
<feature type="transmembrane region" description="Helical" evidence="7">
    <location>
        <begin position="115"/>
        <end position="139"/>
    </location>
</feature>
<feature type="region of interest" description="Disordered" evidence="6">
    <location>
        <begin position="1"/>
        <end position="26"/>
    </location>
</feature>
<dbReference type="AlphaFoldDB" id="A0A8B9R8C7"/>
<feature type="transmembrane region" description="Helical" evidence="7">
    <location>
        <begin position="84"/>
        <end position="103"/>
    </location>
</feature>
<evidence type="ECO:0000256" key="1">
    <source>
        <dbReference type="ARBA" id="ARBA00004141"/>
    </source>
</evidence>
<evidence type="ECO:0000313" key="8">
    <source>
        <dbReference type="Ensembl" id="ENSAPLP00020006000.1"/>
    </source>
</evidence>
<dbReference type="GO" id="GO:0036503">
    <property type="term" value="P:ERAD pathway"/>
    <property type="evidence" value="ECO:0007669"/>
    <property type="project" value="TreeGrafter"/>
</dbReference>
<dbReference type="GO" id="GO:0046872">
    <property type="term" value="F:metal ion binding"/>
    <property type="evidence" value="ECO:0007669"/>
    <property type="project" value="UniProtKB-KW"/>
</dbReference>
<dbReference type="GO" id="GO:0000139">
    <property type="term" value="C:Golgi membrane"/>
    <property type="evidence" value="ECO:0007669"/>
    <property type="project" value="TreeGrafter"/>
</dbReference>